<dbReference type="AlphaFoldDB" id="A0A1I0P3W1"/>
<accession>A0A1I0P3W1</accession>
<dbReference type="OrthoDB" id="1367358at2"/>
<proteinExistence type="predicted"/>
<sequence length="79" mass="8546">MSIRLASSCSHCEAFSSGKMCKVHDLKVSEDYVCDRFSIIPKLDSARHCGNCSRHNADSCAHPNTAAEGMLCASWAPQA</sequence>
<dbReference type="EMBL" id="FOIR01000001">
    <property type="protein sequence ID" value="SEW09053.1"/>
    <property type="molecule type" value="Genomic_DNA"/>
</dbReference>
<keyword evidence="2" id="KW-1185">Reference proteome</keyword>
<evidence type="ECO:0000313" key="2">
    <source>
        <dbReference type="Proteomes" id="UP000199437"/>
    </source>
</evidence>
<organism evidence="1 2">
    <name type="scientific">Roseivirga pacifica</name>
    <dbReference type="NCBI Taxonomy" id="1267423"/>
    <lineage>
        <taxon>Bacteria</taxon>
        <taxon>Pseudomonadati</taxon>
        <taxon>Bacteroidota</taxon>
        <taxon>Cytophagia</taxon>
        <taxon>Cytophagales</taxon>
        <taxon>Roseivirgaceae</taxon>
        <taxon>Roseivirga</taxon>
    </lineage>
</organism>
<gene>
    <name evidence="1" type="ORF">SAMN05216290_1705</name>
</gene>
<dbReference type="Proteomes" id="UP000199437">
    <property type="component" value="Unassembled WGS sequence"/>
</dbReference>
<protein>
    <submittedName>
        <fullName evidence="1">Uncharacterized protein</fullName>
    </submittedName>
</protein>
<name>A0A1I0P3W1_9BACT</name>
<reference evidence="2" key="1">
    <citation type="submission" date="2016-10" db="EMBL/GenBank/DDBJ databases">
        <authorList>
            <person name="Varghese N."/>
            <person name="Submissions S."/>
        </authorList>
    </citation>
    <scope>NUCLEOTIDE SEQUENCE [LARGE SCALE GENOMIC DNA]</scope>
    <source>
        <strain evidence="2">CGMCC 1.12402</strain>
    </source>
</reference>
<evidence type="ECO:0000313" key="1">
    <source>
        <dbReference type="EMBL" id="SEW09053.1"/>
    </source>
</evidence>